<evidence type="ECO:0000256" key="1">
    <source>
        <dbReference type="SAM" id="MobiDB-lite"/>
    </source>
</evidence>
<proteinExistence type="predicted"/>
<sequence>MINRVEAMQAGVGILTVAHGAIRSPDMTDVKAALSLLRHGVLDLEIDISAIPPEQNEAVRQVAHQVAEELSRRAQLMVNGCVKAFVDVAMAYERDCPDADIPAILQKASLDLAADQSGSGSSGSDAGEDPSSTS</sequence>
<dbReference type="EMBL" id="JAJVCN010000001">
    <property type="protein sequence ID" value="MCE7004091.1"/>
    <property type="molecule type" value="Genomic_DNA"/>
</dbReference>
<comment type="caution">
    <text evidence="2">The sequence shown here is derived from an EMBL/GenBank/DDBJ whole genome shotgun (WGS) entry which is preliminary data.</text>
</comment>
<accession>A0ABS8ZBM8</accession>
<reference evidence="2 3" key="1">
    <citation type="submission" date="2021-12" db="EMBL/GenBank/DDBJ databases">
        <title>Genome sequence of Kibdelosporangium philippinense ATCC 49844.</title>
        <authorList>
            <person name="Fedorov E.A."/>
            <person name="Omeragic M."/>
            <person name="Shalygina K.F."/>
            <person name="Maclea K.S."/>
        </authorList>
    </citation>
    <scope>NUCLEOTIDE SEQUENCE [LARGE SCALE GENOMIC DNA]</scope>
    <source>
        <strain evidence="2 3">ATCC 49844</strain>
    </source>
</reference>
<protein>
    <recommendedName>
        <fullName evidence="4">YbaB/EbfC DNA-binding family protein</fullName>
    </recommendedName>
</protein>
<dbReference type="RefSeq" id="WP_233725631.1">
    <property type="nucleotide sequence ID" value="NZ_JAJVCN010000001.1"/>
</dbReference>
<evidence type="ECO:0000313" key="3">
    <source>
        <dbReference type="Proteomes" id="UP001521150"/>
    </source>
</evidence>
<dbReference type="Proteomes" id="UP001521150">
    <property type="component" value="Unassembled WGS sequence"/>
</dbReference>
<evidence type="ECO:0000313" key="2">
    <source>
        <dbReference type="EMBL" id="MCE7004091.1"/>
    </source>
</evidence>
<evidence type="ECO:0008006" key="4">
    <source>
        <dbReference type="Google" id="ProtNLM"/>
    </source>
</evidence>
<organism evidence="2 3">
    <name type="scientific">Kibdelosporangium philippinense</name>
    <dbReference type="NCBI Taxonomy" id="211113"/>
    <lineage>
        <taxon>Bacteria</taxon>
        <taxon>Bacillati</taxon>
        <taxon>Actinomycetota</taxon>
        <taxon>Actinomycetes</taxon>
        <taxon>Pseudonocardiales</taxon>
        <taxon>Pseudonocardiaceae</taxon>
        <taxon>Kibdelosporangium</taxon>
    </lineage>
</organism>
<feature type="region of interest" description="Disordered" evidence="1">
    <location>
        <begin position="114"/>
        <end position="134"/>
    </location>
</feature>
<gene>
    <name evidence="2" type="ORF">LWC34_14795</name>
</gene>
<name>A0ABS8ZBM8_9PSEU</name>
<keyword evidence="3" id="KW-1185">Reference proteome</keyword>